<dbReference type="EMBL" id="CACVBM020001728">
    <property type="protein sequence ID" value="CAA7058533.1"/>
    <property type="molecule type" value="Genomic_DNA"/>
</dbReference>
<accession>A0A6D2ILG4</accession>
<reference evidence="1 3" key="1">
    <citation type="submission" date="2020-01" db="EMBL/GenBank/DDBJ databases">
        <authorList>
            <person name="Mishra B."/>
        </authorList>
    </citation>
    <scope>NUCLEOTIDE SEQUENCE [LARGE SCALE GENOMIC DNA]</scope>
</reference>
<sequence length="105" mass="12071">MVLKGYMLYIFTTLRYIRLLDLSGQYGYKESDKLPSLYHLSLPSFRIKAMMDGQAARESYNIAVTPSGQILLVVSILFKSTGDRILRLFKSNHPVDTQIFEVYTL</sequence>
<proteinExistence type="predicted"/>
<evidence type="ECO:0000313" key="2">
    <source>
        <dbReference type="EMBL" id="CAA7058533.1"/>
    </source>
</evidence>
<organism evidence="1 3">
    <name type="scientific">Microthlaspi erraticum</name>
    <dbReference type="NCBI Taxonomy" id="1685480"/>
    <lineage>
        <taxon>Eukaryota</taxon>
        <taxon>Viridiplantae</taxon>
        <taxon>Streptophyta</taxon>
        <taxon>Embryophyta</taxon>
        <taxon>Tracheophyta</taxon>
        <taxon>Spermatophyta</taxon>
        <taxon>Magnoliopsida</taxon>
        <taxon>eudicotyledons</taxon>
        <taxon>Gunneridae</taxon>
        <taxon>Pentapetalae</taxon>
        <taxon>rosids</taxon>
        <taxon>malvids</taxon>
        <taxon>Brassicales</taxon>
        <taxon>Brassicaceae</taxon>
        <taxon>Coluteocarpeae</taxon>
        <taxon>Microthlaspi</taxon>
    </lineage>
</organism>
<evidence type="ECO:0000313" key="1">
    <source>
        <dbReference type="EMBL" id="CAA7025984.1"/>
    </source>
</evidence>
<evidence type="ECO:0000313" key="3">
    <source>
        <dbReference type="Proteomes" id="UP000467841"/>
    </source>
</evidence>
<name>A0A6D2ILG4_9BRAS</name>
<dbReference type="EMBL" id="CACVBM020001047">
    <property type="protein sequence ID" value="CAA7025984.1"/>
    <property type="molecule type" value="Genomic_DNA"/>
</dbReference>
<dbReference type="Proteomes" id="UP000467841">
    <property type="component" value="Unassembled WGS sequence"/>
</dbReference>
<gene>
    <name evidence="1" type="ORF">MERR_LOCUS13219</name>
    <name evidence="2" type="ORF">MERR_LOCUS45769</name>
</gene>
<keyword evidence="3" id="KW-1185">Reference proteome</keyword>
<dbReference type="AlphaFoldDB" id="A0A6D2ILG4"/>
<protein>
    <submittedName>
        <fullName evidence="1">Uncharacterized protein</fullName>
    </submittedName>
</protein>